<dbReference type="EMBL" id="CP036264">
    <property type="protein sequence ID" value="QEF98462.1"/>
    <property type="molecule type" value="Genomic_DNA"/>
</dbReference>
<dbReference type="Proteomes" id="UP000321353">
    <property type="component" value="Chromosome"/>
</dbReference>
<sequence>MYVTETGMVCAVGPNAESSCAAMRAGVDGFQELPFVDNSGEPIIGGFVPDLEFGLRHEQRLAELLCQSLSDCMAKTAGMSWGSVPLIVCLAEPTAPAPLAGDGNQMIAEVEKRLGVRFSREHSQCVATGHTAGFRALQIARRLFQAGSEHCLVCGVDSLVNARTLHWLNQSWRLKTLENSDGAIPGEAAAAVLVQRSAHDADMNVHVRGLGFGQEQVNVLSQEPLLGIGLADAARAALADAKIEMHEVDFRIADVTGESYGFKEQELALQRVMFQVRESLPLWHCSDTIGDTGAAAAICQLIWSYYAFKKRYAPGPYSAQFASSVSGDRAVAIVQSVGSAEQDYIAA</sequence>
<dbReference type="SUPFAM" id="SSF53901">
    <property type="entry name" value="Thiolase-like"/>
    <property type="match status" value="2"/>
</dbReference>
<dbReference type="KEGG" id="smam:Mal15_25140"/>
<dbReference type="GO" id="GO:0016746">
    <property type="term" value="F:acyltransferase activity"/>
    <property type="evidence" value="ECO:0007669"/>
    <property type="project" value="InterPro"/>
</dbReference>
<protein>
    <submittedName>
        <fullName evidence="1">3-oxoacyl-(Acyl carrier protein) synthase</fullName>
    </submittedName>
</protein>
<keyword evidence="2" id="KW-1185">Reference proteome</keyword>
<gene>
    <name evidence="1" type="ORF">Mal15_25140</name>
</gene>
<dbReference type="RefSeq" id="WP_147867987.1">
    <property type="nucleotide sequence ID" value="NZ_CP036264.1"/>
</dbReference>
<dbReference type="Gene3D" id="3.40.47.10">
    <property type="match status" value="1"/>
</dbReference>
<accession>A0A5B9MBA8</accession>
<evidence type="ECO:0000313" key="2">
    <source>
        <dbReference type="Proteomes" id="UP000321353"/>
    </source>
</evidence>
<dbReference type="AlphaFoldDB" id="A0A5B9MBA8"/>
<proteinExistence type="predicted"/>
<dbReference type="InterPro" id="IPR016039">
    <property type="entry name" value="Thiolase-like"/>
</dbReference>
<evidence type="ECO:0000313" key="1">
    <source>
        <dbReference type="EMBL" id="QEF98462.1"/>
    </source>
</evidence>
<name>A0A5B9MBA8_9BACT</name>
<organism evidence="1 2">
    <name type="scientific">Stieleria maiorica</name>
    <dbReference type="NCBI Taxonomy" id="2795974"/>
    <lineage>
        <taxon>Bacteria</taxon>
        <taxon>Pseudomonadati</taxon>
        <taxon>Planctomycetota</taxon>
        <taxon>Planctomycetia</taxon>
        <taxon>Pirellulales</taxon>
        <taxon>Pirellulaceae</taxon>
        <taxon>Stieleria</taxon>
    </lineage>
</organism>
<reference evidence="1 2" key="1">
    <citation type="submission" date="2019-02" db="EMBL/GenBank/DDBJ databases">
        <title>Planctomycetal bacteria perform biofilm scaping via a novel small molecule.</title>
        <authorList>
            <person name="Jeske O."/>
            <person name="Boedeker C."/>
            <person name="Wiegand S."/>
            <person name="Breitling P."/>
            <person name="Kallscheuer N."/>
            <person name="Jogler M."/>
            <person name="Rohde M."/>
            <person name="Petersen J."/>
            <person name="Medema M.H."/>
            <person name="Surup F."/>
            <person name="Jogler C."/>
        </authorList>
    </citation>
    <scope>NUCLEOTIDE SEQUENCE [LARGE SCALE GENOMIC DNA]</scope>
    <source>
        <strain evidence="1 2">Mal15</strain>
    </source>
</reference>